<dbReference type="EMBL" id="LC128621">
    <property type="protein sequence ID" value="BAX08608.1"/>
    <property type="molecule type" value="mRNA"/>
</dbReference>
<evidence type="ECO:0000256" key="3">
    <source>
        <dbReference type="ARBA" id="ARBA00022692"/>
    </source>
</evidence>
<dbReference type="SUPFAM" id="SSF81321">
    <property type="entry name" value="Family A G protein-coupled receptor-like"/>
    <property type="match status" value="1"/>
</dbReference>
<feature type="transmembrane region" description="Helical" evidence="7">
    <location>
        <begin position="345"/>
        <end position="366"/>
    </location>
</feature>
<evidence type="ECO:0000256" key="4">
    <source>
        <dbReference type="ARBA" id="ARBA00022989"/>
    </source>
</evidence>
<gene>
    <name evidence="9" type="primary">gnrhr</name>
</gene>
<proteinExistence type="evidence at transcript level"/>
<feature type="transmembrane region" description="Helical" evidence="7">
    <location>
        <begin position="153"/>
        <end position="174"/>
    </location>
</feature>
<keyword evidence="5 7" id="KW-0472">Membrane</keyword>
<protein>
    <submittedName>
        <fullName evidence="9">Gonadotropin-releasing hormone receptor</fullName>
    </submittedName>
</protein>
<dbReference type="Gene3D" id="1.20.1070.10">
    <property type="entry name" value="Rhodopsin 7-helix transmembrane proteins"/>
    <property type="match status" value="1"/>
</dbReference>
<dbReference type="GO" id="GO:0032870">
    <property type="term" value="P:cellular response to hormone stimulus"/>
    <property type="evidence" value="ECO:0007669"/>
    <property type="project" value="TreeGrafter"/>
</dbReference>
<evidence type="ECO:0000313" key="9">
    <source>
        <dbReference type="EMBL" id="BAX08608.1"/>
    </source>
</evidence>
<dbReference type="PRINTS" id="PR00237">
    <property type="entry name" value="GPCRRHODOPSN"/>
</dbReference>
<organism evidence="9">
    <name type="scientific">Mizuhopecten yessoensis</name>
    <name type="common">Japanese scallop</name>
    <name type="synonym">Patinopecten yessoensis</name>
    <dbReference type="NCBI Taxonomy" id="6573"/>
    <lineage>
        <taxon>Eukaryota</taxon>
        <taxon>Metazoa</taxon>
        <taxon>Spiralia</taxon>
        <taxon>Lophotrochozoa</taxon>
        <taxon>Mollusca</taxon>
        <taxon>Bivalvia</taxon>
        <taxon>Autobranchia</taxon>
        <taxon>Pteriomorphia</taxon>
        <taxon>Pectinida</taxon>
        <taxon>Pectinoidea</taxon>
        <taxon>Pectinidae</taxon>
        <taxon>Mizuhopecten</taxon>
    </lineage>
</organism>
<feature type="transmembrane region" description="Helical" evidence="7">
    <location>
        <begin position="83"/>
        <end position="104"/>
    </location>
</feature>
<dbReference type="AlphaFoldDB" id="A0A3G9D4B1"/>
<sequence>MNTDHSKTTAISVRFADNVLNNITTPDIPMLKFHDVSNGGKNSSLSTFFNYSEFDDTTNRAGISQTTSTSPPVFNDAYMVETIVLSALFLISFIGNTATLIQMYRMRKRRSTINTLIVNLAIADLIVAFFCMAAEAFWTVTIQFLAGNAMCKILRYIQVFGFLLSTYITVVISLDRCCVILDPISRNKAPQRVRFMIGVSWLLSALFSVPQLLVFSVLRGPFKEDFYQCVDIASYPHPQYKWMYNIFCLFVQFMIPLGIMIAAYGLIFCTISRKSKEFRGNDTTSNKNDLGRGQVRNNLLKKAKRKALRMSIFIVIAFVVCWFPYYVLFTGNAFGQWEELSPSLMAGLSTMGLSNSMLNPIIYGAFQLCKVHRPRLVWRTVVSKPSGNDSIYLLVKEGEKASFRIRTPVISLRVTSHSKCEGQCPPCTVDQ</sequence>
<comment type="subcellular location">
    <subcellularLocation>
        <location evidence="1">Cell membrane</location>
        <topology evidence="1">Multi-pass membrane protein</topology>
    </subcellularLocation>
</comment>
<dbReference type="Pfam" id="PF00001">
    <property type="entry name" value="7tm_1"/>
    <property type="match status" value="1"/>
</dbReference>
<keyword evidence="3 7" id="KW-0812">Transmembrane</keyword>
<evidence type="ECO:0000256" key="6">
    <source>
        <dbReference type="ARBA" id="ARBA00023170"/>
    </source>
</evidence>
<dbReference type="PANTHER" id="PTHR24241">
    <property type="entry name" value="NEUROPEPTIDE RECEPTOR-RELATED G-PROTEIN COUPLED RECEPTOR"/>
    <property type="match status" value="1"/>
</dbReference>
<dbReference type="SMR" id="A0A3G9D4B1"/>
<evidence type="ECO:0000256" key="7">
    <source>
        <dbReference type="SAM" id="Phobius"/>
    </source>
</evidence>
<name>A0A3G9D4B1_MIZYE</name>
<dbReference type="InterPro" id="IPR017452">
    <property type="entry name" value="GPCR_Rhodpsn_7TM"/>
</dbReference>
<keyword evidence="2" id="KW-1003">Cell membrane</keyword>
<evidence type="ECO:0000256" key="5">
    <source>
        <dbReference type="ARBA" id="ARBA00023136"/>
    </source>
</evidence>
<feature type="transmembrane region" description="Helical" evidence="7">
    <location>
        <begin position="195"/>
        <end position="218"/>
    </location>
</feature>
<accession>A0A3G9D4B1</accession>
<feature type="transmembrane region" description="Helical" evidence="7">
    <location>
        <begin position="116"/>
        <end position="141"/>
    </location>
</feature>
<feature type="domain" description="G-protein coupled receptors family 1 profile" evidence="8">
    <location>
        <begin position="95"/>
        <end position="363"/>
    </location>
</feature>
<feature type="transmembrane region" description="Helical" evidence="7">
    <location>
        <begin position="307"/>
        <end position="325"/>
    </location>
</feature>
<dbReference type="PROSITE" id="PS50262">
    <property type="entry name" value="G_PROTEIN_RECEP_F1_2"/>
    <property type="match status" value="1"/>
</dbReference>
<reference evidence="9" key="1">
    <citation type="journal article" date="2017" name="Agri Gene 3">
        <title>Cloning of invertebrate gonadotropin-releasing hormone receptor (GnRHR)-like gene in Yesso scallop, Patinopecten yessoensis.</title>
        <authorList>
            <person name="Nagasawa K."/>
            <person name="Muroi K."/>
            <person name="Thitiphuree T."/>
            <person name="Minegishi Y."/>
            <person name="Itoh N."/>
            <person name="Osada M."/>
        </authorList>
    </citation>
    <scope>NUCLEOTIDE SEQUENCE</scope>
</reference>
<keyword evidence="6 9" id="KW-0675">Receptor</keyword>
<dbReference type="GO" id="GO:0042277">
    <property type="term" value="F:peptide binding"/>
    <property type="evidence" value="ECO:0007669"/>
    <property type="project" value="TreeGrafter"/>
</dbReference>
<keyword evidence="4 7" id="KW-1133">Transmembrane helix</keyword>
<dbReference type="OrthoDB" id="6022667at2759"/>
<evidence type="ECO:0000256" key="2">
    <source>
        <dbReference type="ARBA" id="ARBA00022475"/>
    </source>
</evidence>
<dbReference type="PANTHER" id="PTHR24241:SF59">
    <property type="entry name" value="ADIPOKINETIC HORMONE RECEPTOR, ISOFORM C"/>
    <property type="match status" value="1"/>
</dbReference>
<evidence type="ECO:0000256" key="1">
    <source>
        <dbReference type="ARBA" id="ARBA00004651"/>
    </source>
</evidence>
<dbReference type="InterPro" id="IPR000276">
    <property type="entry name" value="GPCR_Rhodpsn"/>
</dbReference>
<dbReference type="GO" id="GO:0004930">
    <property type="term" value="F:G protein-coupled receptor activity"/>
    <property type="evidence" value="ECO:0007669"/>
    <property type="project" value="InterPro"/>
</dbReference>
<dbReference type="GO" id="GO:0005886">
    <property type="term" value="C:plasma membrane"/>
    <property type="evidence" value="ECO:0007669"/>
    <property type="project" value="UniProtKB-SubCell"/>
</dbReference>
<feature type="transmembrane region" description="Helical" evidence="7">
    <location>
        <begin position="242"/>
        <end position="269"/>
    </location>
</feature>
<evidence type="ECO:0000259" key="8">
    <source>
        <dbReference type="PROSITE" id="PS50262"/>
    </source>
</evidence>